<dbReference type="EMBL" id="LGRX02004960">
    <property type="protein sequence ID" value="KAK3279388.1"/>
    <property type="molecule type" value="Genomic_DNA"/>
</dbReference>
<sequence>MFERSGRAPPRANQCGLSYDTEQGRRLRRRQRGTTRPQFSVSTPRRMPLDLPAKLQDKRAHLKCGRHSRTLFKGSGCALHA</sequence>
<dbReference type="Proteomes" id="UP001190700">
    <property type="component" value="Unassembled WGS sequence"/>
</dbReference>
<evidence type="ECO:0000313" key="3">
    <source>
        <dbReference type="Proteomes" id="UP001190700"/>
    </source>
</evidence>
<gene>
    <name evidence="2" type="ORF">CYMTET_12726</name>
</gene>
<feature type="region of interest" description="Disordered" evidence="1">
    <location>
        <begin position="1"/>
        <end position="47"/>
    </location>
</feature>
<proteinExistence type="predicted"/>
<comment type="caution">
    <text evidence="2">The sequence shown here is derived from an EMBL/GenBank/DDBJ whole genome shotgun (WGS) entry which is preliminary data.</text>
</comment>
<keyword evidence="3" id="KW-1185">Reference proteome</keyword>
<dbReference type="AlphaFoldDB" id="A0AAE0GJW4"/>
<evidence type="ECO:0000313" key="2">
    <source>
        <dbReference type="EMBL" id="KAK3279388.1"/>
    </source>
</evidence>
<organism evidence="2 3">
    <name type="scientific">Cymbomonas tetramitiformis</name>
    <dbReference type="NCBI Taxonomy" id="36881"/>
    <lineage>
        <taxon>Eukaryota</taxon>
        <taxon>Viridiplantae</taxon>
        <taxon>Chlorophyta</taxon>
        <taxon>Pyramimonadophyceae</taxon>
        <taxon>Pyramimonadales</taxon>
        <taxon>Pyramimonadaceae</taxon>
        <taxon>Cymbomonas</taxon>
    </lineage>
</organism>
<protein>
    <submittedName>
        <fullName evidence="2">Uncharacterized protein</fullName>
    </submittedName>
</protein>
<reference evidence="2 3" key="1">
    <citation type="journal article" date="2015" name="Genome Biol. Evol.">
        <title>Comparative Genomics of a Bacterivorous Green Alga Reveals Evolutionary Causalities and Consequences of Phago-Mixotrophic Mode of Nutrition.</title>
        <authorList>
            <person name="Burns J.A."/>
            <person name="Paasch A."/>
            <person name="Narechania A."/>
            <person name="Kim E."/>
        </authorList>
    </citation>
    <scope>NUCLEOTIDE SEQUENCE [LARGE SCALE GENOMIC DNA]</scope>
    <source>
        <strain evidence="2 3">PLY_AMNH</strain>
    </source>
</reference>
<accession>A0AAE0GJW4</accession>
<name>A0AAE0GJW4_9CHLO</name>
<evidence type="ECO:0000256" key="1">
    <source>
        <dbReference type="SAM" id="MobiDB-lite"/>
    </source>
</evidence>